<evidence type="ECO:0008006" key="3">
    <source>
        <dbReference type="Google" id="ProtNLM"/>
    </source>
</evidence>
<name>A0A9P5YE97_9AGAR</name>
<protein>
    <recommendedName>
        <fullName evidence="3">F-box domain-containing protein</fullName>
    </recommendedName>
</protein>
<dbReference type="OrthoDB" id="2994853at2759"/>
<proteinExistence type="predicted"/>
<dbReference type="SUPFAM" id="SSF52047">
    <property type="entry name" value="RNI-like"/>
    <property type="match status" value="1"/>
</dbReference>
<keyword evidence="2" id="KW-1185">Reference proteome</keyword>
<evidence type="ECO:0000313" key="1">
    <source>
        <dbReference type="EMBL" id="KAF9467054.1"/>
    </source>
</evidence>
<reference evidence="1" key="1">
    <citation type="submission" date="2020-11" db="EMBL/GenBank/DDBJ databases">
        <authorList>
            <consortium name="DOE Joint Genome Institute"/>
            <person name="Ahrendt S."/>
            <person name="Riley R."/>
            <person name="Andreopoulos W."/>
            <person name="Labutti K."/>
            <person name="Pangilinan J."/>
            <person name="Ruiz-Duenas F.J."/>
            <person name="Barrasa J.M."/>
            <person name="Sanchez-Garcia M."/>
            <person name="Camarero S."/>
            <person name="Miyauchi S."/>
            <person name="Serrano A."/>
            <person name="Linde D."/>
            <person name="Babiker R."/>
            <person name="Drula E."/>
            <person name="Ayuso-Fernandez I."/>
            <person name="Pacheco R."/>
            <person name="Padilla G."/>
            <person name="Ferreira P."/>
            <person name="Barriuso J."/>
            <person name="Kellner H."/>
            <person name="Castanera R."/>
            <person name="Alfaro M."/>
            <person name="Ramirez L."/>
            <person name="Pisabarro A.G."/>
            <person name="Kuo A."/>
            <person name="Tritt A."/>
            <person name="Lipzen A."/>
            <person name="He G."/>
            <person name="Yan M."/>
            <person name="Ng V."/>
            <person name="Cullen D."/>
            <person name="Martin F."/>
            <person name="Rosso M.-N."/>
            <person name="Henrissat B."/>
            <person name="Hibbett D."/>
            <person name="Martinez A.T."/>
            <person name="Grigoriev I.V."/>
        </authorList>
    </citation>
    <scope>NUCLEOTIDE SEQUENCE</scope>
    <source>
        <strain evidence="1">CBS 247.69</strain>
    </source>
</reference>
<comment type="caution">
    <text evidence="1">The sequence shown here is derived from an EMBL/GenBank/DDBJ whole genome shotgun (WGS) entry which is preliminary data.</text>
</comment>
<dbReference type="Proteomes" id="UP000807353">
    <property type="component" value="Unassembled WGS sequence"/>
</dbReference>
<dbReference type="InterPro" id="IPR032675">
    <property type="entry name" value="LRR_dom_sf"/>
</dbReference>
<organism evidence="1 2">
    <name type="scientific">Collybia nuda</name>
    <dbReference type="NCBI Taxonomy" id="64659"/>
    <lineage>
        <taxon>Eukaryota</taxon>
        <taxon>Fungi</taxon>
        <taxon>Dikarya</taxon>
        <taxon>Basidiomycota</taxon>
        <taxon>Agaricomycotina</taxon>
        <taxon>Agaricomycetes</taxon>
        <taxon>Agaricomycetidae</taxon>
        <taxon>Agaricales</taxon>
        <taxon>Tricholomatineae</taxon>
        <taxon>Clitocybaceae</taxon>
        <taxon>Collybia</taxon>
    </lineage>
</organism>
<accession>A0A9P5YE97</accession>
<evidence type="ECO:0000313" key="2">
    <source>
        <dbReference type="Proteomes" id="UP000807353"/>
    </source>
</evidence>
<dbReference type="AlphaFoldDB" id="A0A9P5YE97"/>
<sequence length="584" mass="66269">MPSESVLREDKSNFTIPHWFSYTQTTLGNNKICAISVVLDAGAQEFFSGIRVIIVRKEGIKINPVGLRYCFDTFPWRDSRRPSQNIFSTHRGYKADHRQSQAQSRRLIAKSPHLPGHLPLCTIVFELQDSGTDEDPSVCLTMRSDSNSDAPLRIMYDHAIPDKVFLAFLESNNVFRNIDMSSEGEDSMFFTRYHGKDSCITLRVLPVSGPRKPFPRLPFEIIRRIAEEAFADQIPGWRASLLSCALVCKSWYPLIDMFFDTLGLPPHNNRLSLRKVSNSLVMQPEKGRLIKRVDVRNFYPTHDDSEHTEFLDGLILVLRMSVFVKEVLLCAMPSTFMHKLLNALVQLKQVEMLMMYTEGSHHPILGRIGYPSIIDTQRSIANWKELRALKLSSWEEPRKVGAFCEAALTSRLEDLWLRNGSLTDTQLLWFASPYSKIHNLDLLNILGLSNTGLLALFDKISPTLEFLSITGSTVSRKVDEAYALDVAMPKMKLLRIATIDGDFLTHLSISAKPKTHSPSTQNISIYQAPRMNDTEALLKAFETTGWDVIELTLDDALAWNNDTQGRARQAAQENGIRLALHIWD</sequence>
<dbReference type="EMBL" id="MU150238">
    <property type="protein sequence ID" value="KAF9467054.1"/>
    <property type="molecule type" value="Genomic_DNA"/>
</dbReference>
<dbReference type="Gene3D" id="3.80.10.10">
    <property type="entry name" value="Ribonuclease Inhibitor"/>
    <property type="match status" value="1"/>
</dbReference>
<gene>
    <name evidence="1" type="ORF">BDZ94DRAFT_50951</name>
</gene>